<gene>
    <name evidence="13" type="primary">perR</name>
    <name evidence="13" type="ORF">BW727_100288</name>
</gene>
<dbReference type="PANTHER" id="PTHR33202:SF8">
    <property type="entry name" value="PEROXIDE-RESPONSIVE REPRESSOR PERR"/>
    <property type="match status" value="1"/>
</dbReference>
<dbReference type="InterPro" id="IPR036390">
    <property type="entry name" value="WH_DNA-bd_sf"/>
</dbReference>
<keyword evidence="12" id="KW-0408">Iron</keyword>
<dbReference type="Gene3D" id="3.30.1490.190">
    <property type="match status" value="1"/>
</dbReference>
<proteinExistence type="inferred from homology"/>
<dbReference type="GO" id="GO:1900376">
    <property type="term" value="P:regulation of secondary metabolite biosynthetic process"/>
    <property type="evidence" value="ECO:0007669"/>
    <property type="project" value="TreeGrafter"/>
</dbReference>
<accession>A0A1S6IMD7</accession>
<organism evidence="13 14">
    <name type="scientific">Jeotgalibaca dankookensis</name>
    <dbReference type="NCBI Taxonomy" id="708126"/>
    <lineage>
        <taxon>Bacteria</taxon>
        <taxon>Bacillati</taxon>
        <taxon>Bacillota</taxon>
        <taxon>Bacilli</taxon>
        <taxon>Lactobacillales</taxon>
        <taxon>Carnobacteriaceae</taxon>
        <taxon>Jeotgalibaca</taxon>
    </lineage>
</organism>
<dbReference type="Pfam" id="PF01475">
    <property type="entry name" value="FUR"/>
    <property type="match status" value="1"/>
</dbReference>
<dbReference type="EMBL" id="CP019728">
    <property type="protein sequence ID" value="AQS52696.1"/>
    <property type="molecule type" value="Genomic_DNA"/>
</dbReference>
<dbReference type="SUPFAM" id="SSF46785">
    <property type="entry name" value="Winged helix' DNA-binding domain"/>
    <property type="match status" value="1"/>
</dbReference>
<feature type="binding site" evidence="12">
    <location>
        <position position="90"/>
    </location>
    <ligand>
        <name>Fe cation</name>
        <dbReference type="ChEBI" id="CHEBI:24875"/>
    </ligand>
</feature>
<reference evidence="13 14" key="1">
    <citation type="journal article" date="2014" name="Int. J. Syst. Evol. Microbiol.">
        <title>Jeotgalibaca dankookensis gen. nov., sp. nov., a member of the family Carnobacteriaceae, isolated from seujeot (Korean traditional food).</title>
        <authorList>
            <person name="Lee D.G."/>
            <person name="Trujillo M.E."/>
            <person name="Kang H."/>
            <person name="Ahn T.Y."/>
        </authorList>
    </citation>
    <scope>NUCLEOTIDE SEQUENCE [LARGE SCALE GENOMIC DNA]</scope>
    <source>
        <strain evidence="13 14">EX-07</strain>
    </source>
</reference>
<dbReference type="GO" id="GO:0000976">
    <property type="term" value="F:transcription cis-regulatory region binding"/>
    <property type="evidence" value="ECO:0007669"/>
    <property type="project" value="TreeGrafter"/>
</dbReference>
<dbReference type="FunFam" id="3.30.1490.190:FF:000003">
    <property type="entry name" value="Fur family transcriptional regulator"/>
    <property type="match status" value="1"/>
</dbReference>
<evidence type="ECO:0000256" key="7">
    <source>
        <dbReference type="ARBA" id="ARBA00023015"/>
    </source>
</evidence>
<sequence length="144" mass="16452">MTHPMVTDSINKLRQSKIRLTPQRKAILEYMVESQSHPTADEIYRALSPQFPNMSAATVYNNLHLFAKIGFVKELTYGDASSRYDFTNTHHYHAICEKCGAVTDLYYPVLDDVESVAEDLIGFEVTSHRMEVYGICPDCQELEK</sequence>
<evidence type="ECO:0000313" key="13">
    <source>
        <dbReference type="EMBL" id="AQS52696.1"/>
    </source>
</evidence>
<dbReference type="InterPro" id="IPR036388">
    <property type="entry name" value="WH-like_DNA-bd_sf"/>
</dbReference>
<dbReference type="OrthoDB" id="8659436at2"/>
<comment type="cofactor">
    <cofactor evidence="12">
        <name>Mn(2+)</name>
        <dbReference type="ChEBI" id="CHEBI:29035"/>
    </cofactor>
    <cofactor evidence="12">
        <name>Fe(2+)</name>
        <dbReference type="ChEBI" id="CHEBI:29033"/>
    </cofactor>
    <text evidence="12">Binds 1 Mn(2+) or Fe(2+) ion per subunit.</text>
</comment>
<dbReference type="GO" id="GO:0008270">
    <property type="term" value="F:zinc ion binding"/>
    <property type="evidence" value="ECO:0007669"/>
    <property type="project" value="TreeGrafter"/>
</dbReference>
<keyword evidence="10" id="KW-0464">Manganese</keyword>
<name>A0A1S6IMD7_9LACT</name>
<keyword evidence="9" id="KW-0804">Transcription</keyword>
<evidence type="ECO:0000256" key="1">
    <source>
        <dbReference type="ARBA" id="ARBA00004496"/>
    </source>
</evidence>
<evidence type="ECO:0000256" key="9">
    <source>
        <dbReference type="ARBA" id="ARBA00023163"/>
    </source>
</evidence>
<comment type="cofactor">
    <cofactor evidence="11">
        <name>Zn(2+)</name>
        <dbReference type="ChEBI" id="CHEBI:29105"/>
    </cofactor>
    <text evidence="11">Binds 1 zinc ion per subunit.</text>
</comment>
<dbReference type="AlphaFoldDB" id="A0A1S6IMD7"/>
<dbReference type="Proteomes" id="UP000188993">
    <property type="component" value="Chromosome"/>
</dbReference>
<evidence type="ECO:0000256" key="5">
    <source>
        <dbReference type="ARBA" id="ARBA00022723"/>
    </source>
</evidence>
<dbReference type="GO" id="GO:0045892">
    <property type="term" value="P:negative regulation of DNA-templated transcription"/>
    <property type="evidence" value="ECO:0007669"/>
    <property type="project" value="TreeGrafter"/>
</dbReference>
<feature type="binding site" evidence="12">
    <location>
        <position position="128"/>
    </location>
    <ligand>
        <name>Fe cation</name>
        <dbReference type="ChEBI" id="CHEBI:24875"/>
    </ligand>
</feature>
<keyword evidence="5 11" id="KW-0479">Metal-binding</keyword>
<keyword evidence="6 11" id="KW-0862">Zinc</keyword>
<keyword evidence="14" id="KW-1185">Reference proteome</keyword>
<feature type="binding site" evidence="11">
    <location>
        <position position="96"/>
    </location>
    <ligand>
        <name>Zn(2+)</name>
        <dbReference type="ChEBI" id="CHEBI:29105"/>
    </ligand>
</feature>
<dbReference type="GO" id="GO:0005737">
    <property type="term" value="C:cytoplasm"/>
    <property type="evidence" value="ECO:0007669"/>
    <property type="project" value="UniProtKB-SubCell"/>
</dbReference>
<evidence type="ECO:0000256" key="3">
    <source>
        <dbReference type="ARBA" id="ARBA00022490"/>
    </source>
</evidence>
<evidence type="ECO:0000256" key="6">
    <source>
        <dbReference type="ARBA" id="ARBA00022833"/>
    </source>
</evidence>
<evidence type="ECO:0000256" key="8">
    <source>
        <dbReference type="ARBA" id="ARBA00023125"/>
    </source>
</evidence>
<protein>
    <submittedName>
        <fullName evidence="13">Peroxide-responsive repressor PerR</fullName>
    </submittedName>
</protein>
<evidence type="ECO:0000313" key="14">
    <source>
        <dbReference type="Proteomes" id="UP000188993"/>
    </source>
</evidence>
<evidence type="ECO:0000256" key="12">
    <source>
        <dbReference type="PIRSR" id="PIRSR602481-2"/>
    </source>
</evidence>
<evidence type="ECO:0000256" key="2">
    <source>
        <dbReference type="ARBA" id="ARBA00007957"/>
    </source>
</evidence>
<dbReference type="CDD" id="cd07153">
    <property type="entry name" value="Fur_like"/>
    <property type="match status" value="1"/>
</dbReference>
<dbReference type="Gene3D" id="1.10.10.10">
    <property type="entry name" value="Winged helix-like DNA-binding domain superfamily/Winged helix DNA-binding domain"/>
    <property type="match status" value="1"/>
</dbReference>
<evidence type="ECO:0000256" key="11">
    <source>
        <dbReference type="PIRSR" id="PIRSR602481-1"/>
    </source>
</evidence>
<keyword evidence="3" id="KW-0963">Cytoplasm</keyword>
<keyword evidence="4" id="KW-0678">Repressor</keyword>
<dbReference type="STRING" id="708126.BW727_100288"/>
<evidence type="ECO:0000256" key="4">
    <source>
        <dbReference type="ARBA" id="ARBA00022491"/>
    </source>
</evidence>
<comment type="similarity">
    <text evidence="2">Belongs to the Fur family.</text>
</comment>
<feature type="binding site" evidence="11">
    <location>
        <position position="99"/>
    </location>
    <ligand>
        <name>Zn(2+)</name>
        <dbReference type="ChEBI" id="CHEBI:29105"/>
    </ligand>
</feature>
<dbReference type="InterPro" id="IPR043135">
    <property type="entry name" value="Fur_C"/>
</dbReference>
<keyword evidence="8" id="KW-0238">DNA-binding</keyword>
<comment type="subcellular location">
    <subcellularLocation>
        <location evidence="1">Cytoplasm</location>
    </subcellularLocation>
</comment>
<dbReference type="InterPro" id="IPR002481">
    <property type="entry name" value="FUR"/>
</dbReference>
<feature type="binding site" evidence="11">
    <location>
        <position position="136"/>
    </location>
    <ligand>
        <name>Zn(2+)</name>
        <dbReference type="ChEBI" id="CHEBI:29105"/>
    </ligand>
</feature>
<keyword evidence="7" id="KW-0805">Transcription regulation</keyword>
<dbReference type="KEGG" id="jda:BW727_100288"/>
<dbReference type="GO" id="GO:0003700">
    <property type="term" value="F:DNA-binding transcription factor activity"/>
    <property type="evidence" value="ECO:0007669"/>
    <property type="project" value="InterPro"/>
</dbReference>
<evidence type="ECO:0000256" key="10">
    <source>
        <dbReference type="ARBA" id="ARBA00023211"/>
    </source>
</evidence>
<feature type="binding site" evidence="11">
    <location>
        <position position="139"/>
    </location>
    <ligand>
        <name>Zn(2+)</name>
        <dbReference type="ChEBI" id="CHEBI:29105"/>
    </ligand>
</feature>
<dbReference type="RefSeq" id="WP_062468147.1">
    <property type="nucleotide sequence ID" value="NZ_BBYN01000005.1"/>
</dbReference>
<dbReference type="PANTHER" id="PTHR33202">
    <property type="entry name" value="ZINC UPTAKE REGULATION PROTEIN"/>
    <property type="match status" value="1"/>
</dbReference>